<feature type="binding site" evidence="1">
    <location>
        <position position="172"/>
    </location>
    <ligand>
        <name>ATP</name>
        <dbReference type="ChEBI" id="CHEBI:30616"/>
    </ligand>
</feature>
<name>A0A3P7IDL1_STRVU</name>
<gene>
    <name evidence="3" type="ORF">SVUK_LOCUS941</name>
</gene>
<feature type="domain" description="Protein kinase" evidence="2">
    <location>
        <begin position="142"/>
        <end position="186"/>
    </location>
</feature>
<evidence type="ECO:0000313" key="3">
    <source>
        <dbReference type="EMBL" id="VDM65943.1"/>
    </source>
</evidence>
<dbReference type="InterPro" id="IPR017441">
    <property type="entry name" value="Protein_kinase_ATP_BS"/>
</dbReference>
<dbReference type="PROSITE" id="PS00107">
    <property type="entry name" value="PROTEIN_KINASE_ATP"/>
    <property type="match status" value="1"/>
</dbReference>
<dbReference type="SUPFAM" id="SSF56112">
    <property type="entry name" value="Protein kinase-like (PK-like)"/>
    <property type="match status" value="1"/>
</dbReference>
<protein>
    <recommendedName>
        <fullName evidence="2">Protein kinase domain-containing protein</fullName>
    </recommendedName>
</protein>
<keyword evidence="4" id="KW-1185">Reference proteome</keyword>
<dbReference type="SUPFAM" id="SSF55550">
    <property type="entry name" value="SH2 domain"/>
    <property type="match status" value="1"/>
</dbReference>
<dbReference type="Proteomes" id="UP000270094">
    <property type="component" value="Unassembled WGS sequence"/>
</dbReference>
<dbReference type="Pfam" id="PF00017">
    <property type="entry name" value="SH2"/>
    <property type="match status" value="1"/>
</dbReference>
<dbReference type="GO" id="GO:0005524">
    <property type="term" value="F:ATP binding"/>
    <property type="evidence" value="ECO:0007669"/>
    <property type="project" value="UniProtKB-UniRule"/>
</dbReference>
<keyword evidence="1" id="KW-0547">Nucleotide-binding</keyword>
<dbReference type="InterPro" id="IPR011009">
    <property type="entry name" value="Kinase-like_dom_sf"/>
</dbReference>
<dbReference type="Gene3D" id="3.30.200.20">
    <property type="entry name" value="Phosphorylase Kinase, domain 1"/>
    <property type="match status" value="1"/>
</dbReference>
<evidence type="ECO:0000256" key="1">
    <source>
        <dbReference type="PROSITE-ProRule" id="PRU10141"/>
    </source>
</evidence>
<reference evidence="3 4" key="1">
    <citation type="submission" date="2018-11" db="EMBL/GenBank/DDBJ databases">
        <authorList>
            <consortium name="Pathogen Informatics"/>
        </authorList>
    </citation>
    <scope>NUCLEOTIDE SEQUENCE [LARGE SCALE GENOMIC DNA]</scope>
</reference>
<keyword evidence="1" id="KW-0067">ATP-binding</keyword>
<dbReference type="OrthoDB" id="3256376at2759"/>
<sequence length="186" mass="21087">MVKVEQTLTRGRLALRKRITTNSQLAPRVLLRPTVEGLRFFTELKAHQHLFMEEGDFLVQSRHSSSATRQRLVIAIRTKDAIKRIDLKRGETGIRLGGKTFPSLKKMVEHYSREPIVLQGGEELLLKKAVPKGKYQLVHSDVRLLKKIGSGAYGTVYRGQLIRDNNKTIAVKRIDSEGTDDQGRKS</sequence>
<accession>A0A3P7IDL1</accession>
<dbReference type="InterPro" id="IPR000980">
    <property type="entry name" value="SH2"/>
</dbReference>
<dbReference type="InterPro" id="IPR036860">
    <property type="entry name" value="SH2_dom_sf"/>
</dbReference>
<dbReference type="GO" id="GO:0004672">
    <property type="term" value="F:protein kinase activity"/>
    <property type="evidence" value="ECO:0007669"/>
    <property type="project" value="InterPro"/>
</dbReference>
<dbReference type="InterPro" id="IPR000719">
    <property type="entry name" value="Prot_kinase_dom"/>
</dbReference>
<dbReference type="PROSITE" id="PS50011">
    <property type="entry name" value="PROTEIN_KINASE_DOM"/>
    <property type="match status" value="1"/>
</dbReference>
<dbReference type="AlphaFoldDB" id="A0A3P7IDL1"/>
<evidence type="ECO:0000259" key="2">
    <source>
        <dbReference type="PROSITE" id="PS50011"/>
    </source>
</evidence>
<proteinExistence type="predicted"/>
<dbReference type="Gene3D" id="3.30.505.10">
    <property type="entry name" value="SH2 domain"/>
    <property type="match status" value="1"/>
</dbReference>
<evidence type="ECO:0000313" key="4">
    <source>
        <dbReference type="Proteomes" id="UP000270094"/>
    </source>
</evidence>
<dbReference type="EMBL" id="UYYB01001724">
    <property type="protein sequence ID" value="VDM65943.1"/>
    <property type="molecule type" value="Genomic_DNA"/>
</dbReference>
<organism evidence="3 4">
    <name type="scientific">Strongylus vulgaris</name>
    <name type="common">Blood worm</name>
    <dbReference type="NCBI Taxonomy" id="40348"/>
    <lineage>
        <taxon>Eukaryota</taxon>
        <taxon>Metazoa</taxon>
        <taxon>Ecdysozoa</taxon>
        <taxon>Nematoda</taxon>
        <taxon>Chromadorea</taxon>
        <taxon>Rhabditida</taxon>
        <taxon>Rhabditina</taxon>
        <taxon>Rhabditomorpha</taxon>
        <taxon>Strongyloidea</taxon>
        <taxon>Strongylidae</taxon>
        <taxon>Strongylus</taxon>
    </lineage>
</organism>